<dbReference type="InterPro" id="IPR000515">
    <property type="entry name" value="MetI-like"/>
</dbReference>
<evidence type="ECO:0000256" key="7">
    <source>
        <dbReference type="RuleBase" id="RU363032"/>
    </source>
</evidence>
<protein>
    <submittedName>
        <fullName evidence="9">ABC transporter permease subunit</fullName>
    </submittedName>
</protein>
<evidence type="ECO:0000256" key="1">
    <source>
        <dbReference type="ARBA" id="ARBA00004651"/>
    </source>
</evidence>
<dbReference type="GO" id="GO:0005886">
    <property type="term" value="C:plasma membrane"/>
    <property type="evidence" value="ECO:0007669"/>
    <property type="project" value="UniProtKB-SubCell"/>
</dbReference>
<organism evidence="9 10">
    <name type="scientific">Campylobacter hyointestinalis</name>
    <dbReference type="NCBI Taxonomy" id="198"/>
    <lineage>
        <taxon>Bacteria</taxon>
        <taxon>Pseudomonadati</taxon>
        <taxon>Campylobacterota</taxon>
        <taxon>Epsilonproteobacteria</taxon>
        <taxon>Campylobacterales</taxon>
        <taxon>Campylobacteraceae</taxon>
        <taxon>Campylobacter</taxon>
    </lineage>
</organism>
<dbReference type="AlphaFoldDB" id="A0A562X9Z0"/>
<sequence length="227" mass="25129">MQNLDLNNLEWLLAPLILSAKTLCFSLVLFITIGILLAYFLAFYKGKFKTFFELVIMFPLIFPPIATGFLLLYLFGRNGFIASFLNLEIVFSFKALVIASFLAGLPLFVKPIQAAFENFPKDLIEAGFSLGKNRFEIAVFIIFPNIIGVLLASLILALGRGLGEVGITLMLGGNIIGKTDTISLAIFNAVYDGENEKALILSFVLVILSSLMFLMIGRLKHTRTFEV</sequence>
<evidence type="ECO:0000256" key="3">
    <source>
        <dbReference type="ARBA" id="ARBA00022475"/>
    </source>
</evidence>
<feature type="transmembrane region" description="Helical" evidence="7">
    <location>
        <begin position="198"/>
        <end position="216"/>
    </location>
</feature>
<gene>
    <name evidence="9" type="ORF">YZ82_07585</name>
</gene>
<dbReference type="EMBL" id="VOAP01000025">
    <property type="protein sequence ID" value="TWO18964.1"/>
    <property type="molecule type" value="Genomic_DNA"/>
</dbReference>
<reference evidence="9 10" key="1">
    <citation type="submission" date="2019-07" db="EMBL/GenBank/DDBJ databases">
        <title>Rapid identification of Enteric Bacteria from Whole Genome Sequences (WGS) using Average Nucleotide Identity (ANI).</title>
        <authorList>
            <person name="Lane C."/>
        </authorList>
    </citation>
    <scope>NUCLEOTIDE SEQUENCE [LARGE SCALE GENOMIC DNA]</scope>
    <source>
        <strain evidence="9 10">D2411</strain>
    </source>
</reference>
<dbReference type="PANTHER" id="PTHR30183:SF8">
    <property type="entry name" value="MOLYBDENUM TRANSPORT SYSTEM PERMEASE"/>
    <property type="match status" value="1"/>
</dbReference>
<dbReference type="PANTHER" id="PTHR30183">
    <property type="entry name" value="MOLYBDENUM TRANSPORT SYSTEM PERMEASE PROTEIN MODB"/>
    <property type="match status" value="1"/>
</dbReference>
<evidence type="ECO:0000313" key="9">
    <source>
        <dbReference type="EMBL" id="TWO18964.1"/>
    </source>
</evidence>
<evidence type="ECO:0000256" key="4">
    <source>
        <dbReference type="ARBA" id="ARBA00022692"/>
    </source>
</evidence>
<keyword evidence="5 7" id="KW-1133">Transmembrane helix</keyword>
<feature type="domain" description="ABC transmembrane type-1" evidence="8">
    <location>
        <begin position="16"/>
        <end position="216"/>
    </location>
</feature>
<evidence type="ECO:0000256" key="5">
    <source>
        <dbReference type="ARBA" id="ARBA00022989"/>
    </source>
</evidence>
<feature type="transmembrane region" description="Helical" evidence="7">
    <location>
        <begin position="54"/>
        <end position="75"/>
    </location>
</feature>
<keyword evidence="4 7" id="KW-0812">Transmembrane</keyword>
<keyword evidence="3" id="KW-1003">Cell membrane</keyword>
<comment type="similarity">
    <text evidence="7">Belongs to the binding-protein-dependent transport system permease family.</text>
</comment>
<evidence type="ECO:0000256" key="6">
    <source>
        <dbReference type="ARBA" id="ARBA00023136"/>
    </source>
</evidence>
<dbReference type="InterPro" id="IPR035906">
    <property type="entry name" value="MetI-like_sf"/>
</dbReference>
<dbReference type="Pfam" id="PF00528">
    <property type="entry name" value="BPD_transp_1"/>
    <property type="match status" value="1"/>
</dbReference>
<dbReference type="CDD" id="cd06261">
    <property type="entry name" value="TM_PBP2"/>
    <property type="match status" value="1"/>
</dbReference>
<keyword evidence="6 7" id="KW-0472">Membrane</keyword>
<accession>A0A562X9Z0</accession>
<dbReference type="SUPFAM" id="SSF161098">
    <property type="entry name" value="MetI-like"/>
    <property type="match status" value="1"/>
</dbReference>
<evidence type="ECO:0000256" key="2">
    <source>
        <dbReference type="ARBA" id="ARBA00022448"/>
    </source>
</evidence>
<dbReference type="PROSITE" id="PS50928">
    <property type="entry name" value="ABC_TM1"/>
    <property type="match status" value="1"/>
</dbReference>
<proteinExistence type="inferred from homology"/>
<evidence type="ECO:0000259" key="8">
    <source>
        <dbReference type="PROSITE" id="PS50928"/>
    </source>
</evidence>
<comment type="subcellular location">
    <subcellularLocation>
        <location evidence="1 7">Cell membrane</location>
        <topology evidence="1 7">Multi-pass membrane protein</topology>
    </subcellularLocation>
</comment>
<keyword evidence="2 7" id="KW-0813">Transport</keyword>
<comment type="caution">
    <text evidence="9">The sequence shown here is derived from an EMBL/GenBank/DDBJ whole genome shotgun (WGS) entry which is preliminary data.</text>
</comment>
<feature type="transmembrane region" description="Helical" evidence="7">
    <location>
        <begin position="12"/>
        <end position="42"/>
    </location>
</feature>
<evidence type="ECO:0000313" key="10">
    <source>
        <dbReference type="Proteomes" id="UP000321812"/>
    </source>
</evidence>
<dbReference type="Gene3D" id="1.10.3720.10">
    <property type="entry name" value="MetI-like"/>
    <property type="match status" value="1"/>
</dbReference>
<feature type="transmembrane region" description="Helical" evidence="7">
    <location>
        <begin position="137"/>
        <end position="159"/>
    </location>
</feature>
<name>A0A562X9Z0_CAMHY</name>
<dbReference type="Proteomes" id="UP000321812">
    <property type="component" value="Unassembled WGS sequence"/>
</dbReference>
<dbReference type="GO" id="GO:0055085">
    <property type="term" value="P:transmembrane transport"/>
    <property type="evidence" value="ECO:0007669"/>
    <property type="project" value="InterPro"/>
</dbReference>